<dbReference type="eggNOG" id="COG2203">
    <property type="taxonomic scope" value="Bacteria"/>
</dbReference>
<dbReference type="FunFam" id="3.30.70.270:FF:000001">
    <property type="entry name" value="Diguanylate cyclase domain protein"/>
    <property type="match status" value="1"/>
</dbReference>
<feature type="domain" description="PAC" evidence="3">
    <location>
        <begin position="747"/>
        <end position="799"/>
    </location>
</feature>
<dbReference type="InterPro" id="IPR003018">
    <property type="entry name" value="GAF"/>
</dbReference>
<dbReference type="InterPro" id="IPR013656">
    <property type="entry name" value="PAS_4"/>
</dbReference>
<dbReference type="NCBIfam" id="TIGR00229">
    <property type="entry name" value="sensory_box"/>
    <property type="match status" value="3"/>
</dbReference>
<dbReference type="InterPro" id="IPR052155">
    <property type="entry name" value="Biofilm_reg_signaling"/>
</dbReference>
<dbReference type="HOGENOM" id="CLU_305380_0_0_3"/>
<dbReference type="eggNOG" id="COG3290">
    <property type="taxonomic scope" value="Bacteria"/>
</dbReference>
<dbReference type="PROSITE" id="PS50112">
    <property type="entry name" value="PAS"/>
    <property type="match status" value="2"/>
</dbReference>
<dbReference type="PANTHER" id="PTHR44757">
    <property type="entry name" value="DIGUANYLATE CYCLASE DGCP"/>
    <property type="match status" value="1"/>
</dbReference>
<evidence type="ECO:0000259" key="5">
    <source>
        <dbReference type="PROSITE" id="PS50924"/>
    </source>
</evidence>
<dbReference type="SUPFAM" id="SSF55781">
    <property type="entry name" value="GAF domain-like"/>
    <property type="match status" value="1"/>
</dbReference>
<feature type="transmembrane region" description="Helical" evidence="1">
    <location>
        <begin position="6"/>
        <end position="29"/>
    </location>
</feature>
<feature type="domain" description="GGDEF" evidence="4">
    <location>
        <begin position="831"/>
        <end position="964"/>
    </location>
</feature>
<dbReference type="SMART" id="SM00065">
    <property type="entry name" value="GAF"/>
    <property type="match status" value="1"/>
</dbReference>
<dbReference type="Gene3D" id="3.30.70.270">
    <property type="match status" value="1"/>
</dbReference>
<dbReference type="InterPro" id="IPR000700">
    <property type="entry name" value="PAS-assoc_C"/>
</dbReference>
<dbReference type="EMBL" id="CP003620">
    <property type="protein sequence ID" value="AFZ13381.1"/>
    <property type="molecule type" value="Genomic_DNA"/>
</dbReference>
<dbReference type="InterPro" id="IPR035965">
    <property type="entry name" value="PAS-like_dom_sf"/>
</dbReference>
<dbReference type="SUPFAM" id="SSF55785">
    <property type="entry name" value="PYP-like sensor domain (PAS domain)"/>
    <property type="match status" value="3"/>
</dbReference>
<feature type="transmembrane region" description="Helical" evidence="1">
    <location>
        <begin position="172"/>
        <end position="192"/>
    </location>
</feature>
<dbReference type="Pfam" id="PF08448">
    <property type="entry name" value="PAS_4"/>
    <property type="match status" value="1"/>
</dbReference>
<dbReference type="PROSITE" id="PS50924">
    <property type="entry name" value="MHYT"/>
    <property type="match status" value="1"/>
</dbReference>
<dbReference type="InterPro" id="IPR029787">
    <property type="entry name" value="Nucleotide_cyclase"/>
</dbReference>
<evidence type="ECO:0000313" key="6">
    <source>
        <dbReference type="EMBL" id="AFZ13381.1"/>
    </source>
</evidence>
<keyword evidence="1" id="KW-0812">Transmembrane</keyword>
<dbReference type="Gene3D" id="3.30.450.20">
    <property type="entry name" value="PAS domain"/>
    <property type="match status" value="3"/>
</dbReference>
<dbReference type="InterPro" id="IPR029016">
    <property type="entry name" value="GAF-like_dom_sf"/>
</dbReference>
<feature type="transmembrane region" description="Helical" evidence="1">
    <location>
        <begin position="104"/>
        <end position="125"/>
    </location>
</feature>
<dbReference type="KEGG" id="cep:Cri9333_2515"/>
<gene>
    <name evidence="6" type="ORF">Cri9333_2515</name>
</gene>
<protein>
    <submittedName>
        <fullName evidence="6">Diguanylate cyclase with PAS/PAC and GAF sensors</fullName>
    </submittedName>
</protein>
<dbReference type="PROSITE" id="PS50113">
    <property type="entry name" value="PAC"/>
    <property type="match status" value="2"/>
</dbReference>
<dbReference type="eggNOG" id="COG2199">
    <property type="taxonomic scope" value="Bacteria"/>
</dbReference>
<dbReference type="OrthoDB" id="518094at2"/>
<dbReference type="PANTHER" id="PTHR44757:SF4">
    <property type="entry name" value="DIGUANYLATE CYCLASE DGCE-RELATED"/>
    <property type="match status" value="1"/>
</dbReference>
<dbReference type="SMART" id="SM00091">
    <property type="entry name" value="PAS"/>
    <property type="match status" value="3"/>
</dbReference>
<feature type="transmembrane region" description="Helical" evidence="1">
    <location>
        <begin position="270"/>
        <end position="293"/>
    </location>
</feature>
<dbReference type="InterPro" id="IPR000160">
    <property type="entry name" value="GGDEF_dom"/>
</dbReference>
<dbReference type="SUPFAM" id="SSF55073">
    <property type="entry name" value="Nucleotide cyclase"/>
    <property type="match status" value="1"/>
</dbReference>
<feature type="domain" description="MHYT" evidence="5">
    <location>
        <begin position="6"/>
        <end position="200"/>
    </location>
</feature>
<dbReference type="AlphaFoldDB" id="K9VZH5"/>
<proteinExistence type="predicted"/>
<dbReference type="Pfam" id="PF01590">
    <property type="entry name" value="GAF"/>
    <property type="match status" value="1"/>
</dbReference>
<dbReference type="InterPro" id="IPR043128">
    <property type="entry name" value="Rev_trsase/Diguanyl_cyclase"/>
</dbReference>
<feature type="transmembrane region" description="Helical" evidence="1">
    <location>
        <begin position="41"/>
        <end position="66"/>
    </location>
</feature>
<evidence type="ECO:0000259" key="4">
    <source>
        <dbReference type="PROSITE" id="PS50887"/>
    </source>
</evidence>
<dbReference type="RefSeq" id="WP_015203495.1">
    <property type="nucleotide sequence ID" value="NC_019753.1"/>
</dbReference>
<dbReference type="eggNOG" id="COG3300">
    <property type="taxonomic scope" value="Bacteria"/>
</dbReference>
<feature type="transmembrane region" description="Helical" evidence="1">
    <location>
        <begin position="137"/>
        <end position="160"/>
    </location>
</feature>
<dbReference type="SMART" id="SM00086">
    <property type="entry name" value="PAC"/>
    <property type="match status" value="3"/>
</dbReference>
<name>K9VZH5_9CYAN</name>
<keyword evidence="1" id="KW-0472">Membrane</keyword>
<dbReference type="SMART" id="SM00267">
    <property type="entry name" value="GGDEF"/>
    <property type="match status" value="1"/>
</dbReference>
<dbReference type="NCBIfam" id="TIGR00254">
    <property type="entry name" value="GGDEF"/>
    <property type="match status" value="1"/>
</dbReference>
<dbReference type="Pfam" id="PF00990">
    <property type="entry name" value="GGDEF"/>
    <property type="match status" value="1"/>
</dbReference>
<feature type="transmembrane region" description="Helical" evidence="1">
    <location>
        <begin position="212"/>
        <end position="239"/>
    </location>
</feature>
<organism evidence="6 7">
    <name type="scientific">Crinalium epipsammum PCC 9333</name>
    <dbReference type="NCBI Taxonomy" id="1173022"/>
    <lineage>
        <taxon>Bacteria</taxon>
        <taxon>Bacillati</taxon>
        <taxon>Cyanobacteriota</taxon>
        <taxon>Cyanophyceae</taxon>
        <taxon>Gomontiellales</taxon>
        <taxon>Gomontiellaceae</taxon>
        <taxon>Crinalium</taxon>
    </lineage>
</organism>
<dbReference type="PATRIC" id="fig|1173022.3.peg.2719"/>
<dbReference type="InterPro" id="IPR000014">
    <property type="entry name" value="PAS"/>
</dbReference>
<dbReference type="Pfam" id="PF08447">
    <property type="entry name" value="PAS_3"/>
    <property type="match status" value="1"/>
</dbReference>
<keyword evidence="7" id="KW-1185">Reference proteome</keyword>
<reference evidence="6 7" key="1">
    <citation type="submission" date="2012-06" db="EMBL/GenBank/DDBJ databases">
        <title>Finished chromosome of genome of Crinalium epipsammum PCC 9333.</title>
        <authorList>
            <consortium name="US DOE Joint Genome Institute"/>
            <person name="Gugger M."/>
            <person name="Coursin T."/>
            <person name="Rippka R."/>
            <person name="Tandeau De Marsac N."/>
            <person name="Huntemann M."/>
            <person name="Wei C.-L."/>
            <person name="Han J."/>
            <person name="Detter J.C."/>
            <person name="Han C."/>
            <person name="Tapia R."/>
            <person name="Davenport K."/>
            <person name="Daligault H."/>
            <person name="Erkkila T."/>
            <person name="Gu W."/>
            <person name="Munk A.C.C."/>
            <person name="Teshima H."/>
            <person name="Xu Y."/>
            <person name="Chain P."/>
            <person name="Chen A."/>
            <person name="Krypides N."/>
            <person name="Mavromatis K."/>
            <person name="Markowitz V."/>
            <person name="Szeto E."/>
            <person name="Ivanova N."/>
            <person name="Mikhailova N."/>
            <person name="Ovchinnikova G."/>
            <person name="Pagani I."/>
            <person name="Pati A."/>
            <person name="Goodwin L."/>
            <person name="Peters L."/>
            <person name="Pitluck S."/>
            <person name="Woyke T."/>
            <person name="Kerfeld C."/>
        </authorList>
    </citation>
    <scope>NUCLEOTIDE SEQUENCE [LARGE SCALE GENOMIC DNA]</scope>
    <source>
        <strain evidence="6 7">PCC 9333</strain>
    </source>
</reference>
<feature type="domain" description="PAS" evidence="2">
    <location>
        <begin position="669"/>
        <end position="742"/>
    </location>
</feature>
<evidence type="ECO:0000256" key="1">
    <source>
        <dbReference type="PROSITE-ProRule" id="PRU00244"/>
    </source>
</evidence>
<keyword evidence="1" id="KW-1133">Transmembrane helix</keyword>
<dbReference type="GO" id="GO:0016020">
    <property type="term" value="C:membrane"/>
    <property type="evidence" value="ECO:0007669"/>
    <property type="project" value="UniProtKB-UniRule"/>
</dbReference>
<feature type="domain" description="PAC" evidence="3">
    <location>
        <begin position="618"/>
        <end position="668"/>
    </location>
</feature>
<dbReference type="STRING" id="1173022.Cri9333_2515"/>
<dbReference type="Pfam" id="PF03707">
    <property type="entry name" value="MHYT"/>
    <property type="match status" value="3"/>
</dbReference>
<feature type="transmembrane region" description="Helical" evidence="1">
    <location>
        <begin position="78"/>
        <end position="97"/>
    </location>
</feature>
<comment type="caution">
    <text evidence="1">Lacks conserved residue(s) required for the propagation of feature annotation.</text>
</comment>
<dbReference type="InterPro" id="IPR001610">
    <property type="entry name" value="PAC"/>
</dbReference>
<dbReference type="Pfam" id="PF13426">
    <property type="entry name" value="PAS_9"/>
    <property type="match status" value="1"/>
</dbReference>
<dbReference type="InterPro" id="IPR013655">
    <property type="entry name" value="PAS_fold_3"/>
</dbReference>
<dbReference type="InterPro" id="IPR005330">
    <property type="entry name" value="MHYT_dom"/>
</dbReference>
<evidence type="ECO:0000259" key="3">
    <source>
        <dbReference type="PROSITE" id="PS50113"/>
    </source>
</evidence>
<feature type="domain" description="PAS" evidence="2">
    <location>
        <begin position="256"/>
        <end position="326"/>
    </location>
</feature>
<accession>K9VZH5</accession>
<sequence length="971" mass="106810">MLTATYDLRLVLLSIAIATIASYTALDLAGRVTAAIGKGRLLWLIGGAIAMGLGIWSMHFIGMLAYNLPIQMAYDPPIVIASMLVAIIASGAALFVASRKTMGCLPLFLGGTFMGLGIAAMHYTGMVAMQIDAVVHYNLQLVALSILIAIAASVTALWLSHRMRSETPGHSILPKIGAAVIMGSAIAGMHYTGMTAASFQLIPQAITPSFPVMNYSLLAVGIAIATMIILTLALIAALLEQYVRVQLSSAEVLRHSEQRFRSLAQNTSDIITILTANGIVTYISLSITSILGYESQDWLGKKAFDFVHPDELAKADRLLADTLADPAANIRAIMRFKHADGEWQDFEVIFNNLLDDPSVAGIVTTYRNVTERKQAALALENRIRQQANVAQLGQVALANTDLDSLIDRAVDVIVQTLAIEFSAVLELQPDNLELRLRAGVGWLPGLVGNITLKADSSSQAGYTLLAKKPVIIEDLRTEFRFSEATLLHNHRVVSGMSVIIPGSENPYGVLTAHTTQRRIFHPDDVYFLESVANVLSTAIERKQTETLLAMYKLLSEHTQDIMLFTRMNGEIIEANDAALKAYGYKEKEMRSLTLIDLKATPKQCIIPSQTEQADSIGLVYETLHRRADGSTFPVEISSRSTLLGDERVTLSIIRDVTERRRFEQALFREKELAQVTLQSIKDAVITADTFGRIKSLNPIAEKLTGWSGTEAENVALKDVFRIINESTNEPIESSVAKLLRGKQDDAFASTTLLIARNEQQYAIDYSAAPIRSREGEIMGVVLVFRDVTLSRQMARQLSWQASHDPLTKLVNRREFENRLQQAVDTAKYENQQHALCYLDLDKFKIVNDTAGHAAGDELLRQVTKLLKSHGRKSDVVARLGGDEFAILLYQCAIEQARPLAETILKQVQEFIFEYDNQMFTIGVSIGLVIINSETHSRDTALSLADAACYAAKSQGRNRICINTENSLQSIN</sequence>
<dbReference type="PROSITE" id="PS50887">
    <property type="entry name" value="GGDEF"/>
    <property type="match status" value="1"/>
</dbReference>
<evidence type="ECO:0000259" key="2">
    <source>
        <dbReference type="PROSITE" id="PS50112"/>
    </source>
</evidence>
<dbReference type="Gene3D" id="3.30.450.40">
    <property type="match status" value="1"/>
</dbReference>
<dbReference type="CDD" id="cd00130">
    <property type="entry name" value="PAS"/>
    <property type="match status" value="3"/>
</dbReference>
<dbReference type="CDD" id="cd01949">
    <property type="entry name" value="GGDEF"/>
    <property type="match status" value="1"/>
</dbReference>
<dbReference type="Proteomes" id="UP000010472">
    <property type="component" value="Chromosome"/>
</dbReference>
<evidence type="ECO:0000313" key="7">
    <source>
        <dbReference type="Proteomes" id="UP000010472"/>
    </source>
</evidence>